<keyword evidence="3" id="KW-1185">Reference proteome</keyword>
<proteinExistence type="predicted"/>
<dbReference type="OrthoDB" id="7510256at2"/>
<evidence type="ECO:0000313" key="2">
    <source>
        <dbReference type="EMBL" id="KMS54230.1"/>
    </source>
</evidence>
<sequence length="118" mass="12325">MAYAFALLARLRIWPLLLLAAIGLQAAEPIRAPLDRVQGSAFSASTLDVALGAARRVQSQLAMPAQPLPLPPASVAAVVTATTRFAVAPFTHLRPEARGPPPRGHPARLPDSTAPPIA</sequence>
<evidence type="ECO:0000313" key="3">
    <source>
        <dbReference type="Proteomes" id="UP000052268"/>
    </source>
</evidence>
<feature type="region of interest" description="Disordered" evidence="1">
    <location>
        <begin position="91"/>
        <end position="118"/>
    </location>
</feature>
<dbReference type="Proteomes" id="UP000052268">
    <property type="component" value="Unassembled WGS sequence"/>
</dbReference>
<reference evidence="2 3" key="1">
    <citation type="journal article" date="2015" name="G3 (Bethesda)">
        <title>Insights into Ongoing Evolution of the Hexachlorocyclohexane Catabolic Pathway from Comparative Genomics of Ten Sphingomonadaceae Strains.</title>
        <authorList>
            <person name="Pearce S.L."/>
            <person name="Oakeshott J.G."/>
            <person name="Pandey G."/>
        </authorList>
    </citation>
    <scope>NUCLEOTIDE SEQUENCE [LARGE SCALE GENOMIC DNA]</scope>
    <source>
        <strain evidence="2 3">LL02</strain>
    </source>
</reference>
<dbReference type="PATRIC" id="fig|1114963.3.peg.3048"/>
<organism evidence="2 3">
    <name type="scientific">Novosphingobium barchaimii LL02</name>
    <dbReference type="NCBI Taxonomy" id="1114963"/>
    <lineage>
        <taxon>Bacteria</taxon>
        <taxon>Pseudomonadati</taxon>
        <taxon>Pseudomonadota</taxon>
        <taxon>Alphaproteobacteria</taxon>
        <taxon>Sphingomonadales</taxon>
        <taxon>Sphingomonadaceae</taxon>
        <taxon>Novosphingobium</taxon>
    </lineage>
</organism>
<name>A0A0J8AHC5_9SPHN</name>
<dbReference type="EMBL" id="JACU01000006">
    <property type="protein sequence ID" value="KMS54230.1"/>
    <property type="molecule type" value="Genomic_DNA"/>
</dbReference>
<gene>
    <name evidence="2" type="ORF">V474_21055</name>
</gene>
<comment type="caution">
    <text evidence="2">The sequence shown here is derived from an EMBL/GenBank/DDBJ whole genome shotgun (WGS) entry which is preliminary data.</text>
</comment>
<dbReference type="AlphaFoldDB" id="A0A0J8AHC5"/>
<accession>A0A0J8AHC5</accession>
<protein>
    <submittedName>
        <fullName evidence="2">Uncharacterized protein</fullName>
    </submittedName>
</protein>
<evidence type="ECO:0000256" key="1">
    <source>
        <dbReference type="SAM" id="MobiDB-lite"/>
    </source>
</evidence>
<dbReference type="RefSeq" id="WP_059152215.1">
    <property type="nucleotide sequence ID" value="NZ_KQ130455.1"/>
</dbReference>